<evidence type="ECO:0008006" key="5">
    <source>
        <dbReference type="Google" id="ProtNLM"/>
    </source>
</evidence>
<sequence length="293" mass="32869">MQGFNMGRYPGAGQVVRFEMPFAIWCTSCSRPTIIGQGVRFNAEKRRAGSYFSTPIWSFTMRHVDCGGEIEIRTDPKNTAYIVERGARRRETAEDEAKEGDLVVASAEEREKLRQNAFAGLEKTIEDREQLKAATSRLTDLEDASYRDWDDPYSQNQILRKTFRKERKRLEKESAAAEDVKDRMGLSIDLLPFNDMDAVRASLVEFGSTDDAEPPNRAMAKPLFAPKQGGKQKLAASQSVQDKARSAKKLKSEAIASRRKEILVSEIIGNTRAARRDPFLDGAKVFEPSPTPG</sequence>
<evidence type="ECO:0000256" key="1">
    <source>
        <dbReference type="ARBA" id="ARBA00005595"/>
    </source>
</evidence>
<dbReference type="GO" id="GO:0000398">
    <property type="term" value="P:mRNA splicing, via spliceosome"/>
    <property type="evidence" value="ECO:0007669"/>
    <property type="project" value="InterPro"/>
</dbReference>
<feature type="region of interest" description="Disordered" evidence="2">
    <location>
        <begin position="210"/>
        <end position="254"/>
    </location>
</feature>
<gene>
    <name evidence="3" type="ORF">PPNO1_LOCUS9008</name>
</gene>
<dbReference type="AlphaFoldDB" id="A0A9P1MFK4"/>
<dbReference type="GO" id="GO:0071014">
    <property type="term" value="C:post-mRNA release spliceosomal complex"/>
    <property type="evidence" value="ECO:0007669"/>
    <property type="project" value="TreeGrafter"/>
</dbReference>
<dbReference type="Proteomes" id="UP000838763">
    <property type="component" value="Unassembled WGS sequence"/>
</dbReference>
<evidence type="ECO:0000313" key="3">
    <source>
        <dbReference type="EMBL" id="CAI4219447.1"/>
    </source>
</evidence>
<dbReference type="InterPro" id="IPR007590">
    <property type="entry name" value="Saf4/Yju2"/>
</dbReference>
<dbReference type="Pfam" id="PF04502">
    <property type="entry name" value="Saf4_Yju2"/>
    <property type="match status" value="1"/>
</dbReference>
<reference evidence="3" key="1">
    <citation type="submission" date="2022-11" db="EMBL/GenBank/DDBJ databases">
        <authorList>
            <person name="Scott C."/>
            <person name="Bruce N."/>
        </authorList>
    </citation>
    <scope>NUCLEOTIDE SEQUENCE</scope>
</reference>
<dbReference type="PANTHER" id="PTHR12111:SF2">
    <property type="entry name" value="SPLICING FACTOR YJU2B-RELATED"/>
    <property type="match status" value="1"/>
</dbReference>
<comment type="similarity">
    <text evidence="1">Belongs to the CWC16 family.</text>
</comment>
<proteinExistence type="inferred from homology"/>
<organism evidence="3 4">
    <name type="scientific">Parascedosporium putredinis</name>
    <dbReference type="NCBI Taxonomy" id="1442378"/>
    <lineage>
        <taxon>Eukaryota</taxon>
        <taxon>Fungi</taxon>
        <taxon>Dikarya</taxon>
        <taxon>Ascomycota</taxon>
        <taxon>Pezizomycotina</taxon>
        <taxon>Sordariomycetes</taxon>
        <taxon>Hypocreomycetidae</taxon>
        <taxon>Microascales</taxon>
        <taxon>Microascaceae</taxon>
        <taxon>Parascedosporium</taxon>
    </lineage>
</organism>
<accession>A0A9P1MFK4</accession>
<keyword evidence="4" id="KW-1185">Reference proteome</keyword>
<dbReference type="OrthoDB" id="360327at2759"/>
<dbReference type="PANTHER" id="PTHR12111">
    <property type="entry name" value="SPLICING FACTOR YJU2"/>
    <property type="match status" value="1"/>
</dbReference>
<comment type="caution">
    <text evidence="3">The sequence shown here is derived from an EMBL/GenBank/DDBJ whole genome shotgun (WGS) entry which is preliminary data.</text>
</comment>
<dbReference type="EMBL" id="CALLCH030000020">
    <property type="protein sequence ID" value="CAI4219447.1"/>
    <property type="molecule type" value="Genomic_DNA"/>
</dbReference>
<protein>
    <recommendedName>
        <fullName evidence="5">DUF572-domain-containing protein</fullName>
    </recommendedName>
</protein>
<evidence type="ECO:0000256" key="2">
    <source>
        <dbReference type="SAM" id="MobiDB-lite"/>
    </source>
</evidence>
<feature type="compositionally biased region" description="Basic and acidic residues" evidence="2">
    <location>
        <begin position="242"/>
        <end position="254"/>
    </location>
</feature>
<dbReference type="GO" id="GO:0005684">
    <property type="term" value="C:U2-type spliceosomal complex"/>
    <property type="evidence" value="ECO:0007669"/>
    <property type="project" value="TreeGrafter"/>
</dbReference>
<evidence type="ECO:0000313" key="4">
    <source>
        <dbReference type="Proteomes" id="UP000838763"/>
    </source>
</evidence>
<name>A0A9P1MFK4_9PEZI</name>